<comment type="caution">
    <text evidence="5">The sequence shown here is derived from an EMBL/GenBank/DDBJ whole genome shotgun (WGS) entry which is preliminary data.</text>
</comment>
<reference evidence="5 6" key="1">
    <citation type="submission" date="2015-12" db="EMBL/GenBank/DDBJ databases">
        <title>Draft Genome Sequence of Olsenella scatoligenes SK9K4T; a Producer of 3-Methylindole- (skatole) and 4-Methylphenol- (p-cresol) Isolated from Pig Feces.</title>
        <authorList>
            <person name="Li X."/>
            <person name="Borg B."/>
            <person name="Canibe N."/>
        </authorList>
    </citation>
    <scope>NUCLEOTIDE SEQUENCE [LARGE SCALE GENOMIC DNA]</scope>
    <source>
        <strain evidence="5 6">SK9K4</strain>
    </source>
</reference>
<keyword evidence="2" id="KW-0521">NADP</keyword>
<evidence type="ECO:0000313" key="6">
    <source>
        <dbReference type="Proteomes" id="UP000054078"/>
    </source>
</evidence>
<name>A0A100YUE3_TRASO</name>
<gene>
    <name evidence="5" type="ORF">AUL39_09290</name>
</gene>
<sequence>MANIAVVTGASSGVGREFVRQFDRGAGGPLDQIWVIARNAEALEVIAEQTATPVRVFALDLTKRSSYECLHDALEEEAPTVQWLVNSAGFGKFGDFGQISEEDEGNMVRLNCLAVVEATYHCLPHMVAGSRVVNMASIAGLIPQPGLSTYSATKRFVVDLSRTLDYELGPVGIHVCAVCPKFMETGFLANPGDAREVRRMTTIGYEKPADVVRKALHAAVLGRSTCVTSPDMMAASVVAKVLPASWVMRAQDLFFTARAGE</sequence>
<dbReference type="RefSeq" id="WP_059055607.1">
    <property type="nucleotide sequence ID" value="NZ_LOJF01000011.1"/>
</dbReference>
<protein>
    <recommendedName>
        <fullName evidence="7">Short-chain dehydrogenase</fullName>
    </recommendedName>
</protein>
<dbReference type="OrthoDB" id="3178062at2"/>
<dbReference type="PANTHER" id="PTHR43391:SF14">
    <property type="entry name" value="DEHYDROGENASE_REDUCTASE SDR FAMILY PROTEIN 7-LIKE"/>
    <property type="match status" value="1"/>
</dbReference>
<dbReference type="InterPro" id="IPR002347">
    <property type="entry name" value="SDR_fam"/>
</dbReference>
<proteinExistence type="inferred from homology"/>
<dbReference type="CDD" id="cd05233">
    <property type="entry name" value="SDR_c"/>
    <property type="match status" value="1"/>
</dbReference>
<dbReference type="PANTHER" id="PTHR43391">
    <property type="entry name" value="RETINOL DEHYDROGENASE-RELATED"/>
    <property type="match status" value="1"/>
</dbReference>
<dbReference type="PRINTS" id="PR00081">
    <property type="entry name" value="GDHRDH"/>
</dbReference>
<organism evidence="5 6">
    <name type="scientific">Tractidigestivibacter scatoligenes</name>
    <name type="common">Olsenella scatoligenes</name>
    <dbReference type="NCBI Taxonomy" id="1299998"/>
    <lineage>
        <taxon>Bacteria</taxon>
        <taxon>Bacillati</taxon>
        <taxon>Actinomycetota</taxon>
        <taxon>Coriobacteriia</taxon>
        <taxon>Coriobacteriales</taxon>
        <taxon>Atopobiaceae</taxon>
        <taxon>Tractidigestivibacter</taxon>
    </lineage>
</organism>
<evidence type="ECO:0000256" key="1">
    <source>
        <dbReference type="ARBA" id="ARBA00006484"/>
    </source>
</evidence>
<dbReference type="GO" id="GO:0016491">
    <property type="term" value="F:oxidoreductase activity"/>
    <property type="evidence" value="ECO:0007669"/>
    <property type="project" value="UniProtKB-KW"/>
</dbReference>
<dbReference type="Gene3D" id="3.40.50.720">
    <property type="entry name" value="NAD(P)-binding Rossmann-like Domain"/>
    <property type="match status" value="1"/>
</dbReference>
<evidence type="ECO:0000256" key="4">
    <source>
        <dbReference type="RuleBase" id="RU000363"/>
    </source>
</evidence>
<keyword evidence="3" id="KW-0560">Oxidoreductase</keyword>
<dbReference type="Pfam" id="PF00106">
    <property type="entry name" value="adh_short"/>
    <property type="match status" value="1"/>
</dbReference>
<dbReference type="GO" id="GO:0005829">
    <property type="term" value="C:cytosol"/>
    <property type="evidence" value="ECO:0007669"/>
    <property type="project" value="TreeGrafter"/>
</dbReference>
<dbReference type="AlphaFoldDB" id="A0A100YUE3"/>
<dbReference type="STRING" id="1299998.AUL39_09290"/>
<dbReference type="PRINTS" id="PR00080">
    <property type="entry name" value="SDRFAMILY"/>
</dbReference>
<accession>A0A100YUE3</accession>
<dbReference type="Proteomes" id="UP000054078">
    <property type="component" value="Unassembled WGS sequence"/>
</dbReference>
<keyword evidence="6" id="KW-1185">Reference proteome</keyword>
<dbReference type="SUPFAM" id="SSF51735">
    <property type="entry name" value="NAD(P)-binding Rossmann-fold domains"/>
    <property type="match status" value="1"/>
</dbReference>
<evidence type="ECO:0000256" key="2">
    <source>
        <dbReference type="ARBA" id="ARBA00022857"/>
    </source>
</evidence>
<dbReference type="EMBL" id="LOJF01000011">
    <property type="protein sequence ID" value="KUH57873.1"/>
    <property type="molecule type" value="Genomic_DNA"/>
</dbReference>
<comment type="similarity">
    <text evidence="1 4">Belongs to the short-chain dehydrogenases/reductases (SDR) family.</text>
</comment>
<evidence type="ECO:0000256" key="3">
    <source>
        <dbReference type="ARBA" id="ARBA00023002"/>
    </source>
</evidence>
<evidence type="ECO:0000313" key="5">
    <source>
        <dbReference type="EMBL" id="KUH57873.1"/>
    </source>
</evidence>
<evidence type="ECO:0008006" key="7">
    <source>
        <dbReference type="Google" id="ProtNLM"/>
    </source>
</evidence>
<dbReference type="InterPro" id="IPR036291">
    <property type="entry name" value="NAD(P)-bd_dom_sf"/>
</dbReference>